<evidence type="ECO:0000256" key="7">
    <source>
        <dbReference type="HAMAP-Rule" id="MF_00847"/>
    </source>
</evidence>
<evidence type="ECO:0000256" key="4">
    <source>
        <dbReference type="ARBA" id="ARBA00022741"/>
    </source>
</evidence>
<protein>
    <recommendedName>
        <fullName evidence="7">Energy-dependent translational throttle protein EttA</fullName>
        <ecNumber evidence="7">3.6.1.-</ecNumber>
    </recommendedName>
    <alternativeName>
        <fullName evidence="7">Translational regulatory factor EttA</fullName>
    </alternativeName>
</protein>
<comment type="caution">
    <text evidence="7">Lacks conserved residue(s) required for the propagation of feature annotation.</text>
</comment>
<organism evidence="9 10">
    <name type="scientific">Blastococcus goldschmidtiae</name>
    <dbReference type="NCBI Taxonomy" id="3075546"/>
    <lineage>
        <taxon>Bacteria</taxon>
        <taxon>Bacillati</taxon>
        <taxon>Actinomycetota</taxon>
        <taxon>Actinomycetes</taxon>
        <taxon>Geodermatophilales</taxon>
        <taxon>Geodermatophilaceae</taxon>
        <taxon>Blastococcus</taxon>
    </lineage>
</organism>
<dbReference type="Pfam" id="PF12848">
    <property type="entry name" value="ABC_tran_Xtn"/>
    <property type="match status" value="1"/>
</dbReference>
<dbReference type="InterPro" id="IPR003439">
    <property type="entry name" value="ABC_transporter-like_ATP-bd"/>
</dbReference>
<evidence type="ECO:0000256" key="1">
    <source>
        <dbReference type="ARBA" id="ARBA00005868"/>
    </source>
</evidence>
<keyword evidence="2 7" id="KW-0820">tRNA-binding</keyword>
<keyword evidence="7" id="KW-0694">RNA-binding</keyword>
<dbReference type="InterPro" id="IPR017871">
    <property type="entry name" value="ABC_transporter-like_CS"/>
</dbReference>
<keyword evidence="7" id="KW-0677">Repeat</keyword>
<comment type="caution">
    <text evidence="9">The sequence shown here is derived from an EMBL/GenBank/DDBJ whole genome shotgun (WGS) entry which is preliminary data.</text>
</comment>
<proteinExistence type="inferred from homology"/>
<evidence type="ECO:0000313" key="10">
    <source>
        <dbReference type="Proteomes" id="UP001183222"/>
    </source>
</evidence>
<comment type="similarity">
    <text evidence="1 7">Belongs to the ABC transporter superfamily. ABCF family. Translational throttle EttA subfamily.</text>
</comment>
<keyword evidence="5 7" id="KW-0067">ATP-binding</keyword>
<dbReference type="Gene3D" id="3.40.50.300">
    <property type="entry name" value="P-loop containing nucleotide triphosphate hydrolases"/>
    <property type="match status" value="2"/>
</dbReference>
<feature type="binding site" evidence="7">
    <location>
        <begin position="356"/>
        <end position="363"/>
    </location>
    <ligand>
        <name>ATP</name>
        <dbReference type="ChEBI" id="CHEBI:30616"/>
        <label>2</label>
    </ligand>
</feature>
<dbReference type="EMBL" id="JAVREI010000006">
    <property type="protein sequence ID" value="MDT0276493.1"/>
    <property type="molecule type" value="Genomic_DNA"/>
</dbReference>
<dbReference type="EC" id="3.6.1.-" evidence="7"/>
<feature type="domain" description="ABC transporter" evidence="8">
    <location>
        <begin position="324"/>
        <end position="541"/>
    </location>
</feature>
<dbReference type="Pfam" id="PF00005">
    <property type="entry name" value="ABC_tran"/>
    <property type="match status" value="2"/>
</dbReference>
<dbReference type="InterPro" id="IPR032781">
    <property type="entry name" value="ABC_tran_Xtn"/>
</dbReference>
<keyword evidence="3 7" id="KW-0699">rRNA-binding</keyword>
<keyword evidence="10" id="KW-1185">Reference proteome</keyword>
<evidence type="ECO:0000313" key="9">
    <source>
        <dbReference type="EMBL" id="MDT0276493.1"/>
    </source>
</evidence>
<keyword evidence="7" id="KW-0648">Protein biosynthesis</keyword>
<name>A0ABU2K8J6_9ACTN</name>
<comment type="domain">
    <text evidence="7">The arm domain is inserted in the first ABC transporter domain. Probably contacts ribosomal protein L1.</text>
</comment>
<sequence length="556" mass="61453">MAQYIYTMVRARKAHGDKVILDNVTLSFLPGAKIGVVGPNGAGKSTVLQIMAGMQQPSNGEATLAPGATVGILLQEPPLNENLDVRGNVEEAVKPLRDALTRFEEVSAAMGEPDADFDALMAEQGELMEVIENQDGWELDARIEQAMDALRCPPGDADVTVLSGGERRRVALCKLLLEAPDLLLLDEPTNHLDAESVAWLEQHLEKYAGTVVAVTHDRYFLDNVAQWILELDRGRAYPYEGNYSTYLETKAARLQVEGAKDAKRAKRLKDELEWVRSGAKARQAKSKARLARYEEMAAEADKFRKLDFEEIQIPPGPRLGSVVVETNKLTKGFGDRVLIDELSFNLPRNGIVGVVGPNGVGKTTLFKMLVGEEKPDDGEIKVGETVKLSYVEQNRSGIDPKKTLWEVVSDGLDHIKVGNVEMPSRAYIAAFGFKGPDQQKPAGVLSGGERNRLNLALTLKQGGNLLLLDEPTNDLDTETLTSLEGALLEFPGCAVVVSHDRWFLDRVATHILAYEGESKWFWFEGNFADYEKNKVERLGQDATRPHRATYRKLSRD</sequence>
<comment type="subcellular location">
    <subcellularLocation>
        <location evidence="7">Cytoplasm</location>
    </subcellularLocation>
    <text evidence="7">Associates with ribosomes and polysomes.</text>
</comment>
<dbReference type="InterPro" id="IPR027417">
    <property type="entry name" value="P-loop_NTPase"/>
</dbReference>
<feature type="domain" description="ABC transporter" evidence="8">
    <location>
        <begin position="6"/>
        <end position="258"/>
    </location>
</feature>
<comment type="function">
    <text evidence="7">A translation factor that gates the progression of the 70S ribosomal initiation complex (IC, containing tRNA(fMet) in the P-site) into the translation elongation cycle by using a mechanism sensitive to the ATP/ADP ratio. Binds to the 70S ribosome E-site where it modulates the state of the translating ribosome during subunit translocation. ATP hydrolysis probably frees it from the ribosome, which can enter the elongation phase.</text>
</comment>
<reference evidence="10" key="1">
    <citation type="submission" date="2023-07" db="EMBL/GenBank/DDBJ databases">
        <title>30 novel species of actinomycetes from the DSMZ collection.</title>
        <authorList>
            <person name="Nouioui I."/>
        </authorList>
    </citation>
    <scope>NUCLEOTIDE SEQUENCE [LARGE SCALE GENOMIC DNA]</scope>
    <source>
        <strain evidence="10">DSM 46792</strain>
    </source>
</reference>
<evidence type="ECO:0000256" key="6">
    <source>
        <dbReference type="ARBA" id="ARBA00022845"/>
    </source>
</evidence>
<dbReference type="SMART" id="SM00382">
    <property type="entry name" value="AAA"/>
    <property type="match status" value="2"/>
</dbReference>
<evidence type="ECO:0000256" key="5">
    <source>
        <dbReference type="ARBA" id="ARBA00022840"/>
    </source>
</evidence>
<accession>A0ABU2K8J6</accession>
<comment type="domain">
    <text evidence="7">The P-site tRNA interaction motif (PtIM domain) probably interacts with the P-site tRNA(fMet) as well as the 23S rRNA.</text>
</comment>
<dbReference type="Proteomes" id="UP001183222">
    <property type="component" value="Unassembled WGS sequence"/>
</dbReference>
<dbReference type="PANTHER" id="PTHR43858">
    <property type="entry name" value="ENERGY-DEPENDENT TRANSLATIONAL THROTTLE PROTEIN ETTA"/>
    <property type="match status" value="1"/>
</dbReference>
<feature type="binding site" evidence="7">
    <location>
        <begin position="38"/>
        <end position="45"/>
    </location>
    <ligand>
        <name>ATP</name>
        <dbReference type="ChEBI" id="CHEBI:30616"/>
        <label>1</label>
    </ligand>
</feature>
<dbReference type="PANTHER" id="PTHR43858:SF1">
    <property type="entry name" value="ABC TRANSPORTER-RELATED PROTEIN"/>
    <property type="match status" value="1"/>
</dbReference>
<dbReference type="CDD" id="cd03221">
    <property type="entry name" value="ABCF_EF-3"/>
    <property type="match status" value="2"/>
</dbReference>
<dbReference type="PROSITE" id="PS00211">
    <property type="entry name" value="ABC_TRANSPORTER_1"/>
    <property type="match status" value="2"/>
</dbReference>
<dbReference type="NCBIfam" id="NF008775">
    <property type="entry name" value="PRK11819.1"/>
    <property type="match status" value="1"/>
</dbReference>
<evidence type="ECO:0000256" key="2">
    <source>
        <dbReference type="ARBA" id="ARBA00022555"/>
    </source>
</evidence>
<dbReference type="RefSeq" id="WP_311345307.1">
    <property type="nucleotide sequence ID" value="NZ_JAVREI010000006.1"/>
</dbReference>
<gene>
    <name evidence="7 9" type="primary">ettA</name>
    <name evidence="9" type="ORF">RM425_11345</name>
</gene>
<comment type="subunit">
    <text evidence="7">Monomer. Probably contacts ribosomal proteins L1, L5, L33 and S7, the 16S and 23S rRNA and the P-site containing tRNA(fMet).</text>
</comment>
<keyword evidence="7" id="KW-0963">Cytoplasm</keyword>
<evidence type="ECO:0000259" key="8">
    <source>
        <dbReference type="PROSITE" id="PS50893"/>
    </source>
</evidence>
<dbReference type="PROSITE" id="PS50893">
    <property type="entry name" value="ABC_TRANSPORTER_2"/>
    <property type="match status" value="2"/>
</dbReference>
<evidence type="ECO:0000256" key="3">
    <source>
        <dbReference type="ARBA" id="ARBA00022730"/>
    </source>
</evidence>
<comment type="catalytic activity">
    <reaction evidence="7">
        <text>ATP + H2O = ADP + phosphate + H(+)</text>
        <dbReference type="Rhea" id="RHEA:13065"/>
        <dbReference type="ChEBI" id="CHEBI:15377"/>
        <dbReference type="ChEBI" id="CHEBI:15378"/>
        <dbReference type="ChEBI" id="CHEBI:30616"/>
        <dbReference type="ChEBI" id="CHEBI:43474"/>
        <dbReference type="ChEBI" id="CHEBI:456216"/>
    </reaction>
</comment>
<dbReference type="InterPro" id="IPR003593">
    <property type="entry name" value="AAA+_ATPase"/>
</dbReference>
<dbReference type="NCBIfam" id="TIGR03719">
    <property type="entry name" value="ABC_ABC_ChvD"/>
    <property type="match status" value="1"/>
</dbReference>
<dbReference type="HAMAP" id="MF_00847">
    <property type="entry name" value="EttA"/>
    <property type="match status" value="1"/>
</dbReference>
<keyword evidence="4 7" id="KW-0547">Nucleotide-binding</keyword>
<dbReference type="InterPro" id="IPR022374">
    <property type="entry name" value="EttA"/>
</dbReference>
<keyword evidence="6 7" id="KW-0810">Translation regulation</keyword>
<dbReference type="SUPFAM" id="SSF52540">
    <property type="entry name" value="P-loop containing nucleoside triphosphate hydrolases"/>
    <property type="match status" value="2"/>
</dbReference>
<keyword evidence="7" id="KW-0378">Hydrolase</keyword>
<feature type="region of interest" description="Arm" evidence="7">
    <location>
        <begin position="94"/>
        <end position="138"/>
    </location>
</feature>